<dbReference type="AlphaFoldDB" id="A0AAD5WRU7"/>
<keyword evidence="2" id="KW-0732">Signal</keyword>
<sequence>MQFSQVAAILFFTAASAAPVTNPTTIPDECEMTTSNSMVCNYTSPHPGAYPVVTSSSKDSCTVDEEDPHNMTCHLPGPPSFASRSVTSTRSVSASGERRDVDAEAYKFSLVCDDDGCETNGLKARDGDDDFDAEAYSFSVTIEWKRDLEGLESAAAGAFVKRDGGDDLEAEAYSFSVTIAW</sequence>
<gene>
    <name evidence="3" type="ORF">MKZ38_003358</name>
</gene>
<evidence type="ECO:0000313" key="4">
    <source>
        <dbReference type="Proteomes" id="UP001201980"/>
    </source>
</evidence>
<feature type="signal peptide" evidence="2">
    <location>
        <begin position="1"/>
        <end position="17"/>
    </location>
</feature>
<keyword evidence="4" id="KW-1185">Reference proteome</keyword>
<evidence type="ECO:0000313" key="3">
    <source>
        <dbReference type="EMBL" id="KAJ2899215.1"/>
    </source>
</evidence>
<name>A0AAD5WRU7_9PEZI</name>
<accession>A0AAD5WRU7</accession>
<dbReference type="EMBL" id="JAKWBI020000204">
    <property type="protein sequence ID" value="KAJ2899215.1"/>
    <property type="molecule type" value="Genomic_DNA"/>
</dbReference>
<protein>
    <submittedName>
        <fullName evidence="3">Uncharacterized protein</fullName>
    </submittedName>
</protein>
<evidence type="ECO:0000256" key="2">
    <source>
        <dbReference type="SAM" id="SignalP"/>
    </source>
</evidence>
<feature type="region of interest" description="Disordered" evidence="1">
    <location>
        <begin position="76"/>
        <end position="96"/>
    </location>
</feature>
<organism evidence="3 4">
    <name type="scientific">Zalerion maritima</name>
    <dbReference type="NCBI Taxonomy" id="339359"/>
    <lineage>
        <taxon>Eukaryota</taxon>
        <taxon>Fungi</taxon>
        <taxon>Dikarya</taxon>
        <taxon>Ascomycota</taxon>
        <taxon>Pezizomycotina</taxon>
        <taxon>Sordariomycetes</taxon>
        <taxon>Lulworthiomycetidae</taxon>
        <taxon>Lulworthiales</taxon>
        <taxon>Lulworthiaceae</taxon>
        <taxon>Zalerion</taxon>
    </lineage>
</organism>
<proteinExistence type="predicted"/>
<evidence type="ECO:0000256" key="1">
    <source>
        <dbReference type="SAM" id="MobiDB-lite"/>
    </source>
</evidence>
<dbReference type="Proteomes" id="UP001201980">
    <property type="component" value="Unassembled WGS sequence"/>
</dbReference>
<feature type="compositionally biased region" description="Low complexity" evidence="1">
    <location>
        <begin position="82"/>
        <end position="95"/>
    </location>
</feature>
<comment type="caution">
    <text evidence="3">The sequence shown here is derived from an EMBL/GenBank/DDBJ whole genome shotgun (WGS) entry which is preliminary data.</text>
</comment>
<reference evidence="3" key="1">
    <citation type="submission" date="2022-07" db="EMBL/GenBank/DDBJ databases">
        <title>Draft genome sequence of Zalerion maritima ATCC 34329, a (micro)plastics degrading marine fungus.</title>
        <authorList>
            <person name="Paco A."/>
            <person name="Goncalves M.F.M."/>
            <person name="Rocha-Santos T.A.P."/>
            <person name="Alves A."/>
        </authorList>
    </citation>
    <scope>NUCLEOTIDE SEQUENCE</scope>
    <source>
        <strain evidence="3">ATCC 34329</strain>
    </source>
</reference>
<feature type="chain" id="PRO_5042088812" evidence="2">
    <location>
        <begin position="18"/>
        <end position="181"/>
    </location>
</feature>